<keyword evidence="3" id="KW-1185">Reference proteome</keyword>
<dbReference type="Proteomes" id="UP001303160">
    <property type="component" value="Unassembled WGS sequence"/>
</dbReference>
<accession>A0AAN6XU57</accession>
<gene>
    <name evidence="2" type="ORF">QBC40DRAFT_274407</name>
</gene>
<feature type="region of interest" description="Disordered" evidence="1">
    <location>
        <begin position="64"/>
        <end position="162"/>
    </location>
</feature>
<proteinExistence type="predicted"/>
<evidence type="ECO:0000256" key="1">
    <source>
        <dbReference type="SAM" id="MobiDB-lite"/>
    </source>
</evidence>
<reference evidence="2" key="2">
    <citation type="submission" date="2023-05" db="EMBL/GenBank/DDBJ databases">
        <authorList>
            <consortium name="Lawrence Berkeley National Laboratory"/>
            <person name="Steindorff A."/>
            <person name="Hensen N."/>
            <person name="Bonometti L."/>
            <person name="Westerberg I."/>
            <person name="Brannstrom I.O."/>
            <person name="Guillou S."/>
            <person name="Cros-Aarteil S."/>
            <person name="Calhoun S."/>
            <person name="Haridas S."/>
            <person name="Kuo A."/>
            <person name="Mondo S."/>
            <person name="Pangilinan J."/>
            <person name="Riley R."/>
            <person name="Labutti K."/>
            <person name="Andreopoulos B."/>
            <person name="Lipzen A."/>
            <person name="Chen C."/>
            <person name="Yanf M."/>
            <person name="Daum C."/>
            <person name="Ng V."/>
            <person name="Clum A."/>
            <person name="Ohm R."/>
            <person name="Martin F."/>
            <person name="Silar P."/>
            <person name="Natvig D."/>
            <person name="Lalanne C."/>
            <person name="Gautier V."/>
            <person name="Ament-Velasquez S.L."/>
            <person name="Kruys A."/>
            <person name="Hutchinson M.I."/>
            <person name="Powell A.J."/>
            <person name="Barry K."/>
            <person name="Miller A.N."/>
            <person name="Grigoriev I.V."/>
            <person name="Debuchy R."/>
            <person name="Gladieux P."/>
            <person name="Thoren M.H."/>
            <person name="Johannesson H."/>
        </authorList>
    </citation>
    <scope>NUCLEOTIDE SEQUENCE</scope>
    <source>
        <strain evidence="2">CBS 315.58</strain>
    </source>
</reference>
<evidence type="ECO:0000313" key="2">
    <source>
        <dbReference type="EMBL" id="KAK4203772.1"/>
    </source>
</evidence>
<reference evidence="2" key="1">
    <citation type="journal article" date="2023" name="Mol. Phylogenet. Evol.">
        <title>Genome-scale phylogeny and comparative genomics of the fungal order Sordariales.</title>
        <authorList>
            <person name="Hensen N."/>
            <person name="Bonometti L."/>
            <person name="Westerberg I."/>
            <person name="Brannstrom I.O."/>
            <person name="Guillou S."/>
            <person name="Cros-Aarteil S."/>
            <person name="Calhoun S."/>
            <person name="Haridas S."/>
            <person name="Kuo A."/>
            <person name="Mondo S."/>
            <person name="Pangilinan J."/>
            <person name="Riley R."/>
            <person name="LaButti K."/>
            <person name="Andreopoulos B."/>
            <person name="Lipzen A."/>
            <person name="Chen C."/>
            <person name="Yan M."/>
            <person name="Daum C."/>
            <person name="Ng V."/>
            <person name="Clum A."/>
            <person name="Steindorff A."/>
            <person name="Ohm R.A."/>
            <person name="Martin F."/>
            <person name="Silar P."/>
            <person name="Natvig D.O."/>
            <person name="Lalanne C."/>
            <person name="Gautier V."/>
            <person name="Ament-Velasquez S.L."/>
            <person name="Kruys A."/>
            <person name="Hutchinson M.I."/>
            <person name="Powell A.J."/>
            <person name="Barry K."/>
            <person name="Miller A.N."/>
            <person name="Grigoriev I.V."/>
            <person name="Debuchy R."/>
            <person name="Gladieux P."/>
            <person name="Hiltunen Thoren M."/>
            <person name="Johannesson H."/>
        </authorList>
    </citation>
    <scope>NUCLEOTIDE SEQUENCE</scope>
    <source>
        <strain evidence="2">CBS 315.58</strain>
    </source>
</reference>
<feature type="compositionally biased region" description="Basic and acidic residues" evidence="1">
    <location>
        <begin position="75"/>
        <end position="106"/>
    </location>
</feature>
<comment type="caution">
    <text evidence="2">The sequence shown here is derived from an EMBL/GenBank/DDBJ whole genome shotgun (WGS) entry which is preliminary data.</text>
</comment>
<dbReference type="AlphaFoldDB" id="A0AAN6XU57"/>
<feature type="compositionally biased region" description="Basic and acidic residues" evidence="1">
    <location>
        <begin position="132"/>
        <end position="162"/>
    </location>
</feature>
<dbReference type="EMBL" id="MU863887">
    <property type="protein sequence ID" value="KAK4203772.1"/>
    <property type="molecule type" value="Genomic_DNA"/>
</dbReference>
<protein>
    <submittedName>
        <fullName evidence="2">Uncharacterized protein</fullName>
    </submittedName>
</protein>
<organism evidence="2 3">
    <name type="scientific">Triangularia verruculosa</name>
    <dbReference type="NCBI Taxonomy" id="2587418"/>
    <lineage>
        <taxon>Eukaryota</taxon>
        <taxon>Fungi</taxon>
        <taxon>Dikarya</taxon>
        <taxon>Ascomycota</taxon>
        <taxon>Pezizomycotina</taxon>
        <taxon>Sordariomycetes</taxon>
        <taxon>Sordariomycetidae</taxon>
        <taxon>Sordariales</taxon>
        <taxon>Podosporaceae</taxon>
        <taxon>Triangularia</taxon>
    </lineage>
</organism>
<name>A0AAN6XU57_9PEZI</name>
<sequence>MWTRVSAVRSSLRSACRRPIPVQLGHPLGRRGYASAQGSAAKSSDVPWQLFAVGITVSGVFLMYKPSKPAHPGHGGHDRHSEEGGHEEASKNHQGADSKSGDKDGEASASSNSSDSGDEGPPTPSSSGDSDGPSKEMDDSHESQAQKLHDKQPSQRVDPTEK</sequence>
<evidence type="ECO:0000313" key="3">
    <source>
        <dbReference type="Proteomes" id="UP001303160"/>
    </source>
</evidence>